<organism evidence="1 2">
    <name type="scientific">Phocaeicola sartorii</name>
    <dbReference type="NCBI Taxonomy" id="671267"/>
    <lineage>
        <taxon>Bacteria</taxon>
        <taxon>Pseudomonadati</taxon>
        <taxon>Bacteroidota</taxon>
        <taxon>Bacteroidia</taxon>
        <taxon>Bacteroidales</taxon>
        <taxon>Bacteroidaceae</taxon>
        <taxon>Phocaeicola</taxon>
    </lineage>
</organism>
<name>A0A4S2FNR7_9BACT</name>
<dbReference type="Gene3D" id="2.120.10.30">
    <property type="entry name" value="TolB, C-terminal domain"/>
    <property type="match status" value="1"/>
</dbReference>
<sequence>MKLLYLLLLSCFVCSCSHSIRNNDKLMGIQLDFDLSAVTDDSLFLSEFVSEAKQIPLKLPDGEVIGEVGQVFFTPSEIFVVDRRLNMVFRFDEDGNWLSSLNKLGEGPDEYLVITNFWVADSTMYIYDKRMQKINLYTCDGKYIRNIKCQYRCSDIAMTDAGSFLCLTPDFIFNNPMGVWMMDADGNYQKTLLDYEEKYPVIFNYWKYIYRNSSEELSVYSPISNTSYRYDHDSLSVNWRIGLKQATLQAYKGLSSSMDIKGDCFIPVCWLDATNYLFLIWGNIRGDEPAYTLYNKKDNQVKISKNLSVDVQGMAELGSPVVTNLSDCFVTSIPYYGSYILQEYRLR</sequence>
<dbReference type="SUPFAM" id="SSF63825">
    <property type="entry name" value="YWTD domain"/>
    <property type="match status" value="1"/>
</dbReference>
<accession>A0A4S2FNR7</accession>
<dbReference type="Proteomes" id="UP000310760">
    <property type="component" value="Unassembled WGS sequence"/>
</dbReference>
<protein>
    <submittedName>
        <fullName evidence="1">6-bladed beta-propeller</fullName>
    </submittedName>
</protein>
<dbReference type="RefSeq" id="WP_135951308.1">
    <property type="nucleotide sequence ID" value="NZ_CAOOJZ010000097.1"/>
</dbReference>
<proteinExistence type="predicted"/>
<evidence type="ECO:0000313" key="2">
    <source>
        <dbReference type="Proteomes" id="UP000310760"/>
    </source>
</evidence>
<dbReference type="EMBL" id="SRYJ01000016">
    <property type="protein sequence ID" value="TGY70731.1"/>
    <property type="molecule type" value="Genomic_DNA"/>
</dbReference>
<dbReference type="Pfam" id="PF17170">
    <property type="entry name" value="DUF5128"/>
    <property type="match status" value="1"/>
</dbReference>
<dbReference type="PROSITE" id="PS51257">
    <property type="entry name" value="PROKAR_LIPOPROTEIN"/>
    <property type="match status" value="1"/>
</dbReference>
<comment type="caution">
    <text evidence="1">The sequence shown here is derived from an EMBL/GenBank/DDBJ whole genome shotgun (WGS) entry which is preliminary data.</text>
</comment>
<dbReference type="InterPro" id="IPR011042">
    <property type="entry name" value="6-blade_b-propeller_TolB-like"/>
</dbReference>
<evidence type="ECO:0000313" key="1">
    <source>
        <dbReference type="EMBL" id="TGY70731.1"/>
    </source>
</evidence>
<dbReference type="AlphaFoldDB" id="A0A4S2FNR7"/>
<gene>
    <name evidence="1" type="ORF">E5339_08540</name>
</gene>
<reference evidence="1 2" key="1">
    <citation type="submission" date="2019-04" db="EMBL/GenBank/DDBJ databases">
        <title>Microbes associate with the intestines of laboratory mice.</title>
        <authorList>
            <person name="Navarre W."/>
            <person name="Wong E."/>
            <person name="Huang K."/>
            <person name="Tropini C."/>
            <person name="Ng K."/>
            <person name="Yu B."/>
        </authorList>
    </citation>
    <scope>NUCLEOTIDE SEQUENCE [LARGE SCALE GENOMIC DNA]</scope>
    <source>
        <strain evidence="1 2">NM22_B1</strain>
    </source>
</reference>